<feature type="non-terminal residue" evidence="2">
    <location>
        <position position="62"/>
    </location>
</feature>
<keyword evidence="1" id="KW-0812">Transmembrane</keyword>
<reference evidence="2" key="1">
    <citation type="journal article" date="2015" name="Nature">
        <title>Complex archaea that bridge the gap between prokaryotes and eukaryotes.</title>
        <authorList>
            <person name="Spang A."/>
            <person name="Saw J.H."/>
            <person name="Jorgensen S.L."/>
            <person name="Zaremba-Niedzwiedzka K."/>
            <person name="Martijn J."/>
            <person name="Lind A.E."/>
            <person name="van Eijk R."/>
            <person name="Schleper C."/>
            <person name="Guy L."/>
            <person name="Ettema T.J."/>
        </authorList>
    </citation>
    <scope>NUCLEOTIDE SEQUENCE</scope>
</reference>
<keyword evidence="1" id="KW-1133">Transmembrane helix</keyword>
<proteinExistence type="predicted"/>
<feature type="transmembrane region" description="Helical" evidence="1">
    <location>
        <begin position="12"/>
        <end position="30"/>
    </location>
</feature>
<comment type="caution">
    <text evidence="2">The sequence shown here is derived from an EMBL/GenBank/DDBJ whole genome shotgun (WGS) entry which is preliminary data.</text>
</comment>
<sequence>MTRSNGKGVKIAGGITFGTLVLAITLYFTLTDRAKESGVAKATVKMQVEAVEKRVDHLETHA</sequence>
<gene>
    <name evidence="2" type="ORF">LCGC14_2100530</name>
</gene>
<keyword evidence="1" id="KW-0472">Membrane</keyword>
<dbReference type="EMBL" id="LAZR01025764">
    <property type="protein sequence ID" value="KKL70871.1"/>
    <property type="molecule type" value="Genomic_DNA"/>
</dbReference>
<evidence type="ECO:0000313" key="2">
    <source>
        <dbReference type="EMBL" id="KKL70871.1"/>
    </source>
</evidence>
<evidence type="ECO:0000256" key="1">
    <source>
        <dbReference type="SAM" id="Phobius"/>
    </source>
</evidence>
<protein>
    <submittedName>
        <fullName evidence="2">Uncharacterized protein</fullName>
    </submittedName>
</protein>
<accession>A0A0F9EXB4</accession>
<organism evidence="2">
    <name type="scientific">marine sediment metagenome</name>
    <dbReference type="NCBI Taxonomy" id="412755"/>
    <lineage>
        <taxon>unclassified sequences</taxon>
        <taxon>metagenomes</taxon>
        <taxon>ecological metagenomes</taxon>
    </lineage>
</organism>
<name>A0A0F9EXB4_9ZZZZ</name>
<dbReference type="AlphaFoldDB" id="A0A0F9EXB4"/>